<sequence length="57" mass="6919">NEMEVHCVENLNYLGNVERIRNKIFEFSGNKRGKRRIDMERDGKWIEMRLKSNIHTL</sequence>
<gene>
    <name evidence="1" type="ORF">RUM43_007114</name>
</gene>
<proteinExistence type="predicted"/>
<dbReference type="EMBL" id="JAWJWE010000003">
    <property type="protein sequence ID" value="KAK6638845.1"/>
    <property type="molecule type" value="Genomic_DNA"/>
</dbReference>
<dbReference type="Proteomes" id="UP001372834">
    <property type="component" value="Unassembled WGS sequence"/>
</dbReference>
<dbReference type="AlphaFoldDB" id="A0AAN8P538"/>
<evidence type="ECO:0000313" key="1">
    <source>
        <dbReference type="EMBL" id="KAK6638845.1"/>
    </source>
</evidence>
<evidence type="ECO:0000313" key="2">
    <source>
        <dbReference type="Proteomes" id="UP001372834"/>
    </source>
</evidence>
<accession>A0AAN8P538</accession>
<protein>
    <submittedName>
        <fullName evidence="1">Uncharacterized protein</fullName>
    </submittedName>
</protein>
<reference evidence="1 2" key="1">
    <citation type="submission" date="2023-10" db="EMBL/GenBank/DDBJ databases">
        <title>Genomes of two closely related lineages of the louse Polyplax serrata with different host specificities.</title>
        <authorList>
            <person name="Martinu J."/>
            <person name="Tarabai H."/>
            <person name="Stefka J."/>
            <person name="Hypsa V."/>
        </authorList>
    </citation>
    <scope>NUCLEOTIDE SEQUENCE [LARGE SCALE GENOMIC DNA]</scope>
    <source>
        <strain evidence="1">HR10_N</strain>
    </source>
</reference>
<organism evidence="1 2">
    <name type="scientific">Polyplax serrata</name>
    <name type="common">Common mouse louse</name>
    <dbReference type="NCBI Taxonomy" id="468196"/>
    <lineage>
        <taxon>Eukaryota</taxon>
        <taxon>Metazoa</taxon>
        <taxon>Ecdysozoa</taxon>
        <taxon>Arthropoda</taxon>
        <taxon>Hexapoda</taxon>
        <taxon>Insecta</taxon>
        <taxon>Pterygota</taxon>
        <taxon>Neoptera</taxon>
        <taxon>Paraneoptera</taxon>
        <taxon>Psocodea</taxon>
        <taxon>Troctomorpha</taxon>
        <taxon>Phthiraptera</taxon>
        <taxon>Anoplura</taxon>
        <taxon>Polyplacidae</taxon>
        <taxon>Polyplax</taxon>
    </lineage>
</organism>
<feature type="non-terminal residue" evidence="1">
    <location>
        <position position="57"/>
    </location>
</feature>
<comment type="caution">
    <text evidence="1">The sequence shown here is derived from an EMBL/GenBank/DDBJ whole genome shotgun (WGS) entry which is preliminary data.</text>
</comment>
<feature type="non-terminal residue" evidence="1">
    <location>
        <position position="1"/>
    </location>
</feature>
<name>A0AAN8P538_POLSC</name>